<accession>N8YJ14</accession>
<reference evidence="1 2" key="1">
    <citation type="submission" date="2013-02" db="EMBL/GenBank/DDBJ databases">
        <title>The Genome Sequence of Acinetobacter venetianus CIP 110063.</title>
        <authorList>
            <consortium name="The Broad Institute Genome Sequencing Platform"/>
            <consortium name="The Broad Institute Genome Sequencing Center for Infectious Disease"/>
            <person name="Cerqueira G."/>
            <person name="Feldgarden M."/>
            <person name="Courvalin P."/>
            <person name="Perichon B."/>
            <person name="Grillot-Courvalin C."/>
            <person name="Clermont D."/>
            <person name="Rocha E."/>
            <person name="Yoon E.-J."/>
            <person name="Nemec A."/>
            <person name="Walker B."/>
            <person name="Young S.K."/>
            <person name="Zeng Q."/>
            <person name="Gargeya S."/>
            <person name="Fitzgerald M."/>
            <person name="Haas B."/>
            <person name="Abouelleil A."/>
            <person name="Alvarado L."/>
            <person name="Arachchi H.M."/>
            <person name="Berlin A.M."/>
            <person name="Chapman S.B."/>
            <person name="Dewar J."/>
            <person name="Goldberg J."/>
            <person name="Griggs A."/>
            <person name="Gujja S."/>
            <person name="Hansen M."/>
            <person name="Howarth C."/>
            <person name="Imamovic A."/>
            <person name="Larimer J."/>
            <person name="McCowan C."/>
            <person name="Murphy C."/>
            <person name="Neiman D."/>
            <person name="Pearson M."/>
            <person name="Priest M."/>
            <person name="Roberts A."/>
            <person name="Saif S."/>
            <person name="Shea T."/>
            <person name="Sisk P."/>
            <person name="Sykes S."/>
            <person name="Wortman J."/>
            <person name="Nusbaum C."/>
            <person name="Birren B."/>
        </authorList>
    </citation>
    <scope>NUCLEOTIDE SEQUENCE [LARGE SCALE GENOMIC DNA]</scope>
    <source>
        <strain evidence="2">ATCC 31012 / DSM 23050 / BCRC 14357 / CCUG 45561 / CIP 110063 / KCTC 2702 / LMG 19082 / RAG-1</strain>
    </source>
</reference>
<evidence type="ECO:0000313" key="1">
    <source>
        <dbReference type="EMBL" id="ENV36807.1"/>
    </source>
</evidence>
<dbReference type="HOGENOM" id="CLU_077425_0_0_6"/>
<comment type="caution">
    <text evidence="1">The sequence shown here is derived from an EMBL/GenBank/DDBJ whole genome shotgun (WGS) entry which is preliminary data.</text>
</comment>
<dbReference type="EMBL" id="APPO01000015">
    <property type="protein sequence ID" value="ENV36807.1"/>
    <property type="molecule type" value="Genomic_DNA"/>
</dbReference>
<name>N8YJ14_ACIVR</name>
<gene>
    <name evidence="1" type="ORF">F959_02358</name>
</gene>
<dbReference type="Proteomes" id="UP000018445">
    <property type="component" value="Unassembled WGS sequence"/>
</dbReference>
<sequence length="308" mass="36443">MFNTKYGPFDGKTWEDLCQMIFKRKYEKESYQKIPASPGDFGLEGFTLSSGLAFQCYCPEKHYDRKELYEKQRDKITADLNKLKDYEEDIAARLGETKICKWIFVTPEFDKNELIKHARKKEEEIRGWKLGCLTDDFTVLLYDADDYALEIRDFQTALGEVMYFSDILPLVELNEPKEVYEKNIVRKNKLRLKEFENKDSYERKLAKLNDFNIDQFLSCDPYLKSIEAASPTFYMKLLRVITEFESTIKEETITWFGDPQDLTEKLRKLFIERIINDLKPNSNITMAAKISEKMFARWLAVCELDYDC</sequence>
<dbReference type="PATRIC" id="fig|1191460.12.peg.2357"/>
<evidence type="ECO:0000313" key="2">
    <source>
        <dbReference type="Proteomes" id="UP000018445"/>
    </source>
</evidence>
<protein>
    <submittedName>
        <fullName evidence="1">Uncharacterized protein</fullName>
    </submittedName>
</protein>
<keyword evidence="2" id="KW-1185">Reference proteome</keyword>
<dbReference type="eggNOG" id="ENOG50316JF">
    <property type="taxonomic scope" value="Bacteria"/>
</dbReference>
<dbReference type="GeneID" id="58195210"/>
<dbReference type="RefSeq" id="WP_004880397.1">
    <property type="nucleotide sequence ID" value="NZ_AKIQ01000023.1"/>
</dbReference>
<proteinExistence type="predicted"/>
<dbReference type="AlphaFoldDB" id="N8YJ14"/>
<organism evidence="1 2">
    <name type="scientific">Acinetobacter venetianus (strain ATCC 31012 / DSM 23050 / BCRC 14357 / CCUG 45561 / CIP 110063 / KCTC 2702 / LMG 19082 / RAG-1)</name>
    <dbReference type="NCBI Taxonomy" id="1191460"/>
    <lineage>
        <taxon>Bacteria</taxon>
        <taxon>Pseudomonadati</taxon>
        <taxon>Pseudomonadota</taxon>
        <taxon>Gammaproteobacteria</taxon>
        <taxon>Moraxellales</taxon>
        <taxon>Moraxellaceae</taxon>
        <taxon>Acinetobacter</taxon>
    </lineage>
</organism>
<dbReference type="OrthoDB" id="2962756at2"/>